<dbReference type="PaxDb" id="35128-Thaps2009"/>
<sequence>MSTDSNGDDVKVDEIERLKQSASKLRAEAQALESTRSTKTTTSSSYVDLPKKQYDYYDLRDSCWEVTYRFANESESKKEEDTTTQRVFYSGKLQLQFRQDGYTDILSSADESSKSTATFNKAWGWDLETSNQDSLDYILFSTDVSLPPPISTKERFYFQARVDKDAKSNNLLSLQDGSVTVKRNIESPAGGGWWGIFRGADGILAQFRQVGEFRCKPAPPVGQGDGTDGQ</sequence>
<proteinExistence type="predicted"/>
<name>B8BSJ9_THAPS</name>
<dbReference type="GeneID" id="7445467"/>
<dbReference type="HOGENOM" id="CLU_1206912_0_0_1"/>
<dbReference type="RefSeq" id="XP_002287096.1">
    <property type="nucleotide sequence ID" value="XM_002287060.1"/>
</dbReference>
<organism evidence="1 2">
    <name type="scientific">Thalassiosira pseudonana</name>
    <name type="common">Marine diatom</name>
    <name type="synonym">Cyclotella nana</name>
    <dbReference type="NCBI Taxonomy" id="35128"/>
    <lineage>
        <taxon>Eukaryota</taxon>
        <taxon>Sar</taxon>
        <taxon>Stramenopiles</taxon>
        <taxon>Ochrophyta</taxon>
        <taxon>Bacillariophyta</taxon>
        <taxon>Coscinodiscophyceae</taxon>
        <taxon>Thalassiosirophycidae</taxon>
        <taxon>Thalassiosirales</taxon>
        <taxon>Thalassiosiraceae</taxon>
        <taxon>Thalassiosira</taxon>
    </lineage>
</organism>
<evidence type="ECO:0000313" key="2">
    <source>
        <dbReference type="Proteomes" id="UP000001449"/>
    </source>
</evidence>
<reference evidence="1 2" key="1">
    <citation type="journal article" date="2004" name="Science">
        <title>The genome of the diatom Thalassiosira pseudonana: ecology, evolution, and metabolism.</title>
        <authorList>
            <person name="Armbrust E.V."/>
            <person name="Berges J.A."/>
            <person name="Bowler C."/>
            <person name="Green B.R."/>
            <person name="Martinez D."/>
            <person name="Putnam N.H."/>
            <person name="Zhou S."/>
            <person name="Allen A.E."/>
            <person name="Apt K.E."/>
            <person name="Bechner M."/>
            <person name="Brzezinski M.A."/>
            <person name="Chaal B.K."/>
            <person name="Chiovitti A."/>
            <person name="Davis A.K."/>
            <person name="Demarest M.S."/>
            <person name="Detter J.C."/>
            <person name="Glavina T."/>
            <person name="Goodstein D."/>
            <person name="Hadi M.Z."/>
            <person name="Hellsten U."/>
            <person name="Hildebrand M."/>
            <person name="Jenkins B.D."/>
            <person name="Jurka J."/>
            <person name="Kapitonov V.V."/>
            <person name="Kroger N."/>
            <person name="Lau W.W."/>
            <person name="Lane T.W."/>
            <person name="Larimer F.W."/>
            <person name="Lippmeier J.C."/>
            <person name="Lucas S."/>
            <person name="Medina M."/>
            <person name="Montsant A."/>
            <person name="Obornik M."/>
            <person name="Parker M.S."/>
            <person name="Palenik B."/>
            <person name="Pazour G.J."/>
            <person name="Richardson P.M."/>
            <person name="Rynearson T.A."/>
            <person name="Saito M.A."/>
            <person name="Schwartz D.C."/>
            <person name="Thamatrakoln K."/>
            <person name="Valentin K."/>
            <person name="Vardi A."/>
            <person name="Wilkerson F.P."/>
            <person name="Rokhsar D.S."/>
        </authorList>
    </citation>
    <scope>NUCLEOTIDE SEQUENCE [LARGE SCALE GENOMIC DNA]</scope>
    <source>
        <strain evidence="1 2">CCMP1335</strain>
    </source>
</reference>
<accession>B8BSJ9</accession>
<evidence type="ECO:0000313" key="1">
    <source>
        <dbReference type="EMBL" id="EED96737.1"/>
    </source>
</evidence>
<dbReference type="Proteomes" id="UP000001449">
    <property type="component" value="Chromosome 1"/>
</dbReference>
<keyword evidence="2" id="KW-1185">Reference proteome</keyword>
<dbReference type="OMA" id="GSSWEMT"/>
<dbReference type="KEGG" id="tps:THAPSDRAFT_2009"/>
<gene>
    <name evidence="1" type="ORF">THAPSDRAFT_2009</name>
</gene>
<dbReference type="eggNOG" id="ENOG502SUCC">
    <property type="taxonomic scope" value="Eukaryota"/>
</dbReference>
<reference evidence="1 2" key="2">
    <citation type="journal article" date="2008" name="Nature">
        <title>The Phaeodactylum genome reveals the evolutionary history of diatom genomes.</title>
        <authorList>
            <person name="Bowler C."/>
            <person name="Allen A.E."/>
            <person name="Badger J.H."/>
            <person name="Grimwood J."/>
            <person name="Jabbari K."/>
            <person name="Kuo A."/>
            <person name="Maheswari U."/>
            <person name="Martens C."/>
            <person name="Maumus F."/>
            <person name="Otillar R.P."/>
            <person name="Rayko E."/>
            <person name="Salamov A."/>
            <person name="Vandepoele K."/>
            <person name="Beszteri B."/>
            <person name="Gruber A."/>
            <person name="Heijde M."/>
            <person name="Katinka M."/>
            <person name="Mock T."/>
            <person name="Valentin K."/>
            <person name="Verret F."/>
            <person name="Berges J.A."/>
            <person name="Brownlee C."/>
            <person name="Cadoret J.P."/>
            <person name="Chiovitti A."/>
            <person name="Choi C.J."/>
            <person name="Coesel S."/>
            <person name="De Martino A."/>
            <person name="Detter J.C."/>
            <person name="Durkin C."/>
            <person name="Falciatore A."/>
            <person name="Fournet J."/>
            <person name="Haruta M."/>
            <person name="Huysman M.J."/>
            <person name="Jenkins B.D."/>
            <person name="Jiroutova K."/>
            <person name="Jorgensen R.E."/>
            <person name="Joubert Y."/>
            <person name="Kaplan A."/>
            <person name="Kroger N."/>
            <person name="Kroth P.G."/>
            <person name="La Roche J."/>
            <person name="Lindquist E."/>
            <person name="Lommer M."/>
            <person name="Martin-Jezequel V."/>
            <person name="Lopez P.J."/>
            <person name="Lucas S."/>
            <person name="Mangogna M."/>
            <person name="McGinnis K."/>
            <person name="Medlin L.K."/>
            <person name="Montsant A."/>
            <person name="Oudot-Le Secq M.P."/>
            <person name="Napoli C."/>
            <person name="Obornik M."/>
            <person name="Parker M.S."/>
            <person name="Petit J.L."/>
            <person name="Porcel B.M."/>
            <person name="Poulsen N."/>
            <person name="Robison M."/>
            <person name="Rychlewski L."/>
            <person name="Rynearson T.A."/>
            <person name="Schmutz J."/>
            <person name="Shapiro H."/>
            <person name="Siaut M."/>
            <person name="Stanley M."/>
            <person name="Sussman M.R."/>
            <person name="Taylor A.R."/>
            <person name="Vardi A."/>
            <person name="von Dassow P."/>
            <person name="Vyverman W."/>
            <person name="Willis A."/>
            <person name="Wyrwicz L.S."/>
            <person name="Rokhsar D.S."/>
            <person name="Weissenbach J."/>
            <person name="Armbrust E.V."/>
            <person name="Green B.R."/>
            <person name="Van de Peer Y."/>
            <person name="Grigoriev I.V."/>
        </authorList>
    </citation>
    <scope>NUCLEOTIDE SEQUENCE [LARGE SCALE GENOMIC DNA]</scope>
    <source>
        <strain evidence="1 2">CCMP1335</strain>
    </source>
</reference>
<dbReference type="InParanoid" id="B8BSJ9"/>
<dbReference type="EMBL" id="CM000638">
    <property type="protein sequence ID" value="EED96737.1"/>
    <property type="molecule type" value="Genomic_DNA"/>
</dbReference>
<protein>
    <submittedName>
        <fullName evidence="1">Uncharacterized protein</fullName>
    </submittedName>
</protein>
<dbReference type="AlphaFoldDB" id="B8BSJ9"/>